<dbReference type="Proteomes" id="UP000674179">
    <property type="component" value="Chromosome 34"/>
</dbReference>
<gene>
    <name evidence="1" type="ORF">CUR178_01422</name>
</gene>
<keyword evidence="2" id="KW-1185">Reference proteome</keyword>
<dbReference type="EMBL" id="JAFHKP010000034">
    <property type="protein sequence ID" value="KAG5468588.1"/>
    <property type="molecule type" value="Genomic_DNA"/>
</dbReference>
<dbReference type="KEGG" id="lenr:94168702"/>
<protein>
    <submittedName>
        <fullName evidence="1">Uncharacterized protein</fullName>
    </submittedName>
</protein>
<sequence length="118" mass="12738">MTFPGVAYGARKAELWLQCVLAPFTPIPVMCATEVQRAALSRRLSALSPGSRLHVFTVADLPDAPEFPTEISTRGGLATATDLPWREMECDVPARTVPAGVPLPRKLLWMQHGAALAT</sequence>
<dbReference type="RefSeq" id="XP_067689295.1">
    <property type="nucleotide sequence ID" value="XM_067833192.1"/>
</dbReference>
<proteinExistence type="predicted"/>
<evidence type="ECO:0000313" key="2">
    <source>
        <dbReference type="Proteomes" id="UP000674179"/>
    </source>
</evidence>
<dbReference type="GeneID" id="94168702"/>
<evidence type="ECO:0000313" key="1">
    <source>
        <dbReference type="EMBL" id="KAG5468588.1"/>
    </source>
</evidence>
<organism evidence="1 2">
    <name type="scientific">Leishmania enriettii</name>
    <dbReference type="NCBI Taxonomy" id="5663"/>
    <lineage>
        <taxon>Eukaryota</taxon>
        <taxon>Discoba</taxon>
        <taxon>Euglenozoa</taxon>
        <taxon>Kinetoplastea</taxon>
        <taxon>Metakinetoplastina</taxon>
        <taxon>Trypanosomatida</taxon>
        <taxon>Trypanosomatidae</taxon>
        <taxon>Leishmaniinae</taxon>
        <taxon>Leishmania</taxon>
    </lineage>
</organism>
<reference evidence="1 2" key="1">
    <citation type="submission" date="2021-02" db="EMBL/GenBank/DDBJ databases">
        <title>Leishmania (Mundinia) enrietti genome sequencing and assembly.</title>
        <authorList>
            <person name="Almutairi H."/>
            <person name="Gatherer D."/>
        </authorList>
    </citation>
    <scope>NUCLEOTIDE SEQUENCE [LARGE SCALE GENOMIC DNA]</scope>
    <source>
        <strain evidence="1">CUR178</strain>
    </source>
</reference>
<dbReference type="AlphaFoldDB" id="A0A836GRF4"/>
<accession>A0A836GRF4</accession>
<name>A0A836GRF4_LEIEN</name>
<comment type="caution">
    <text evidence="1">The sequence shown here is derived from an EMBL/GenBank/DDBJ whole genome shotgun (WGS) entry which is preliminary data.</text>
</comment>